<dbReference type="PANTHER" id="PTHR43781">
    <property type="entry name" value="SACCHAROPINE DEHYDROGENASE"/>
    <property type="match status" value="1"/>
</dbReference>
<evidence type="ECO:0000256" key="1">
    <source>
        <dbReference type="SAM" id="MobiDB-lite"/>
    </source>
</evidence>
<evidence type="ECO:0000259" key="2">
    <source>
        <dbReference type="Pfam" id="PF03435"/>
    </source>
</evidence>
<dbReference type="EMBL" id="JAFNLL010000017">
    <property type="protein sequence ID" value="MBO1268074.1"/>
    <property type="molecule type" value="Genomic_DNA"/>
</dbReference>
<comment type="caution">
    <text evidence="3">The sequence shown here is derived from an EMBL/GenBank/DDBJ whole genome shotgun (WGS) entry which is preliminary data.</text>
</comment>
<evidence type="ECO:0000313" key="3">
    <source>
        <dbReference type="EMBL" id="MBO1268074.1"/>
    </source>
</evidence>
<accession>A0A939HC11</accession>
<sequence length="347" mass="35740">MAAILMIYGCGSVGMRTARLAKEAGVEPVMGGRDAVRVAAAAGSLGLEWRTSTATDADALSRLLQGARVLVNAAGPFRRTAPALARACLRNGCHYVDVSNELATFRDAWSLDAEAQGAGVALVPGAGFATAVVEGLASHVLDRIPDADTVTIVRSSPGAVRSEGARRTASDLLAAGNWRVRDGVLAPGPNRIADFELPEGRRSAVPIGSGEMFAVAQSTGVRNVAAYFTTRTGPVISRLAVPLARTLARAGSFGPPRAGRQGTGRLGAGSGQGPAPAPSMIWVEAKNHRGAAEAGWVHGHGTDTTAVIALELAQRLGASRLSGFRTSGQLLGADYTLCLPGLRLTDF</sequence>
<gene>
    <name evidence="3" type="ORF">J1902_08830</name>
</gene>
<organism evidence="3 4">
    <name type="scientific">Arthrobacter cavernae</name>
    <dbReference type="NCBI Taxonomy" id="2817681"/>
    <lineage>
        <taxon>Bacteria</taxon>
        <taxon>Bacillati</taxon>
        <taxon>Actinomycetota</taxon>
        <taxon>Actinomycetes</taxon>
        <taxon>Micrococcales</taxon>
        <taxon>Micrococcaceae</taxon>
        <taxon>Arthrobacter</taxon>
    </lineage>
</organism>
<dbReference type="InterPro" id="IPR036291">
    <property type="entry name" value="NAD(P)-bd_dom_sf"/>
</dbReference>
<feature type="region of interest" description="Disordered" evidence="1">
    <location>
        <begin position="250"/>
        <end position="274"/>
    </location>
</feature>
<name>A0A939HC11_9MICC</name>
<dbReference type="InterPro" id="IPR005097">
    <property type="entry name" value="Sacchrp_dh_NADP-bd"/>
</dbReference>
<evidence type="ECO:0000313" key="4">
    <source>
        <dbReference type="Proteomes" id="UP000664164"/>
    </source>
</evidence>
<dbReference type="AlphaFoldDB" id="A0A939HC11"/>
<protein>
    <submittedName>
        <fullName evidence="3">Saccharopine dehydrogenase NADP-binding domain-containing protein</fullName>
    </submittedName>
</protein>
<feature type="compositionally biased region" description="Gly residues" evidence="1">
    <location>
        <begin position="261"/>
        <end position="272"/>
    </location>
</feature>
<reference evidence="3" key="1">
    <citation type="submission" date="2021-03" db="EMBL/GenBank/DDBJ databases">
        <title>A new species, PO-11, isolated from a karst cave deposit.</title>
        <authorList>
            <person name="Zhaoxiaoyong W."/>
        </authorList>
    </citation>
    <scope>NUCLEOTIDE SEQUENCE</scope>
    <source>
        <strain evidence="3">PO-11</strain>
    </source>
</reference>
<feature type="domain" description="Saccharopine dehydrogenase NADP binding" evidence="2">
    <location>
        <begin position="6"/>
        <end position="123"/>
    </location>
</feature>
<dbReference type="RefSeq" id="WP_207615881.1">
    <property type="nucleotide sequence ID" value="NZ_JAFNLL010000017.1"/>
</dbReference>
<proteinExistence type="predicted"/>
<dbReference type="Gene3D" id="3.40.50.720">
    <property type="entry name" value="NAD(P)-binding Rossmann-like Domain"/>
    <property type="match status" value="1"/>
</dbReference>
<dbReference type="PANTHER" id="PTHR43781:SF1">
    <property type="entry name" value="SACCHAROPINE DEHYDROGENASE"/>
    <property type="match status" value="1"/>
</dbReference>
<keyword evidence="4" id="KW-1185">Reference proteome</keyword>
<dbReference type="Pfam" id="PF03435">
    <property type="entry name" value="Sacchrp_dh_NADP"/>
    <property type="match status" value="1"/>
</dbReference>
<dbReference type="Proteomes" id="UP000664164">
    <property type="component" value="Unassembled WGS sequence"/>
</dbReference>
<dbReference type="SUPFAM" id="SSF51735">
    <property type="entry name" value="NAD(P)-binding Rossmann-fold domains"/>
    <property type="match status" value="1"/>
</dbReference>